<keyword evidence="2" id="KW-0732">Signal</keyword>
<feature type="signal peptide" evidence="2">
    <location>
        <begin position="1"/>
        <end position="20"/>
    </location>
</feature>
<evidence type="ECO:0000256" key="1">
    <source>
        <dbReference type="SAM" id="MobiDB-lite"/>
    </source>
</evidence>
<organism evidence="3 4">
    <name type="scientific">Ramlibacter monticola</name>
    <dbReference type="NCBI Taxonomy" id="1926872"/>
    <lineage>
        <taxon>Bacteria</taxon>
        <taxon>Pseudomonadati</taxon>
        <taxon>Pseudomonadota</taxon>
        <taxon>Betaproteobacteria</taxon>
        <taxon>Burkholderiales</taxon>
        <taxon>Comamonadaceae</taxon>
        <taxon>Ramlibacter</taxon>
    </lineage>
</organism>
<sequence>MNLRWLALAVAVAAAPVAFGQAPNPVLQQMQRVEATLNRLSQEQVAVYQQFQIVQEMRRSEERLALQRMPIYRLSTLAPPLNVEDVQRDEDARVQRMNELQVEVDRLYARYRELEEQKRPLLDTLAALAQTPTTEADAGTGLAAIPLPTPVPPVTQSSPGFSGNFPGFTGANPGFTPQPVEPPPPSVRGR</sequence>
<name>A0A936Z272_9BURK</name>
<accession>A0A936Z272</accession>
<proteinExistence type="predicted"/>
<feature type="compositionally biased region" description="Pro residues" evidence="1">
    <location>
        <begin position="179"/>
        <end position="190"/>
    </location>
</feature>
<keyword evidence="4" id="KW-1185">Reference proteome</keyword>
<evidence type="ECO:0000256" key="2">
    <source>
        <dbReference type="SAM" id="SignalP"/>
    </source>
</evidence>
<protein>
    <submittedName>
        <fullName evidence="3">Uncharacterized protein</fullName>
    </submittedName>
</protein>
<comment type="caution">
    <text evidence="3">The sequence shown here is derived from an EMBL/GenBank/DDBJ whole genome shotgun (WGS) entry which is preliminary data.</text>
</comment>
<evidence type="ECO:0000313" key="4">
    <source>
        <dbReference type="Proteomes" id="UP000599109"/>
    </source>
</evidence>
<dbReference type="EMBL" id="JAEQNE010000005">
    <property type="protein sequence ID" value="MBL0393328.1"/>
    <property type="molecule type" value="Genomic_DNA"/>
</dbReference>
<evidence type="ECO:0000313" key="3">
    <source>
        <dbReference type="EMBL" id="MBL0393328.1"/>
    </source>
</evidence>
<dbReference type="RefSeq" id="WP_201675998.1">
    <property type="nucleotide sequence ID" value="NZ_JAEQNE010000005.1"/>
</dbReference>
<dbReference type="Proteomes" id="UP000599109">
    <property type="component" value="Unassembled WGS sequence"/>
</dbReference>
<feature type="chain" id="PRO_5037980249" evidence="2">
    <location>
        <begin position="21"/>
        <end position="190"/>
    </location>
</feature>
<gene>
    <name evidence="3" type="ORF">JJ685_19480</name>
</gene>
<dbReference type="AlphaFoldDB" id="A0A936Z272"/>
<reference evidence="3 4" key="1">
    <citation type="journal article" date="2017" name="Int. J. Syst. Evol. Microbiol.">
        <title>Ramlibacter monticola sp. nov., isolated from forest soil.</title>
        <authorList>
            <person name="Chaudhary D.K."/>
            <person name="Kim J."/>
        </authorList>
    </citation>
    <scope>NUCLEOTIDE SEQUENCE [LARGE SCALE GENOMIC DNA]</scope>
    <source>
        <strain evidence="3 4">KACC 19175</strain>
    </source>
</reference>
<feature type="region of interest" description="Disordered" evidence="1">
    <location>
        <begin position="152"/>
        <end position="190"/>
    </location>
</feature>